<sequence>MPSPYSGLVSSPDLAPQSAATSLGKKPGTFHSHSLRPPSADECRRQAQLGSQSRHKQIGGAQKRLKTYQYEVLDLNEGQSRKPLLKAEPSSPKLQPTTLSGPVTPLALERHESYFSTGSGFLGVKRDVLKASDTHGNMTDNNHSPSH</sequence>
<dbReference type="HOGENOM" id="CLU_1767706_0_0_1"/>
<feature type="region of interest" description="Disordered" evidence="1">
    <location>
        <begin position="1"/>
        <end position="62"/>
    </location>
</feature>
<organism evidence="2 3">
    <name type="scientific">Aureobasidium melanogenum (strain CBS 110374)</name>
    <name type="common">Aureobasidium pullulans var. melanogenum</name>
    <dbReference type="NCBI Taxonomy" id="1043003"/>
    <lineage>
        <taxon>Eukaryota</taxon>
        <taxon>Fungi</taxon>
        <taxon>Dikarya</taxon>
        <taxon>Ascomycota</taxon>
        <taxon>Pezizomycotina</taxon>
        <taxon>Dothideomycetes</taxon>
        <taxon>Dothideomycetidae</taxon>
        <taxon>Dothideales</taxon>
        <taxon>Saccotheciaceae</taxon>
        <taxon>Aureobasidium</taxon>
    </lineage>
</organism>
<reference evidence="2 3" key="1">
    <citation type="journal article" date="2014" name="BMC Genomics">
        <title>Genome sequencing of four Aureobasidium pullulans varieties: biotechnological potential, stress tolerance, and description of new species.</title>
        <authorList>
            <person name="Gostin Ar C."/>
            <person name="Ohm R.A."/>
            <person name="Kogej T."/>
            <person name="Sonjak S."/>
            <person name="Turk M."/>
            <person name="Zajc J."/>
            <person name="Zalar P."/>
            <person name="Grube M."/>
            <person name="Sun H."/>
            <person name="Han J."/>
            <person name="Sharma A."/>
            <person name="Chiniquy J."/>
            <person name="Ngan C.Y."/>
            <person name="Lipzen A."/>
            <person name="Barry K."/>
            <person name="Grigoriev I.V."/>
            <person name="Gunde-Cimerman N."/>
        </authorList>
    </citation>
    <scope>NUCLEOTIDE SEQUENCE [LARGE SCALE GENOMIC DNA]</scope>
    <source>
        <strain evidence="2 3">CBS 110374</strain>
    </source>
</reference>
<proteinExistence type="predicted"/>
<gene>
    <name evidence="2" type="ORF">M437DRAFT_70660</name>
</gene>
<accession>A0A074VAH9</accession>
<protein>
    <submittedName>
        <fullName evidence="2">Uncharacterized protein</fullName>
    </submittedName>
</protein>
<evidence type="ECO:0000313" key="2">
    <source>
        <dbReference type="EMBL" id="KEQ57610.1"/>
    </source>
</evidence>
<dbReference type="GeneID" id="63918898"/>
<dbReference type="RefSeq" id="XP_040874634.1">
    <property type="nucleotide sequence ID" value="XM_041025525.1"/>
</dbReference>
<name>A0A074VAH9_AURM1</name>
<evidence type="ECO:0000256" key="1">
    <source>
        <dbReference type="SAM" id="MobiDB-lite"/>
    </source>
</evidence>
<dbReference type="Proteomes" id="UP000030672">
    <property type="component" value="Unassembled WGS sequence"/>
</dbReference>
<dbReference type="EMBL" id="KL584883">
    <property type="protein sequence ID" value="KEQ57610.1"/>
    <property type="molecule type" value="Genomic_DNA"/>
</dbReference>
<keyword evidence="3" id="KW-1185">Reference proteome</keyword>
<feature type="compositionally biased region" description="Polar residues" evidence="1">
    <location>
        <begin position="92"/>
        <end position="101"/>
    </location>
</feature>
<feature type="region of interest" description="Disordered" evidence="1">
    <location>
        <begin position="76"/>
        <end position="102"/>
    </location>
</feature>
<dbReference type="AlphaFoldDB" id="A0A074VAH9"/>
<evidence type="ECO:0000313" key="3">
    <source>
        <dbReference type="Proteomes" id="UP000030672"/>
    </source>
</evidence>